<gene>
    <name evidence="3" type="ORF">EJ065_6187</name>
</gene>
<dbReference type="SUPFAM" id="SSF49373">
    <property type="entry name" value="Invasin/intimin cell-adhesion fragments"/>
    <property type="match status" value="1"/>
</dbReference>
<evidence type="ECO:0000313" key="4">
    <source>
        <dbReference type="Proteomes" id="UP000288758"/>
    </source>
</evidence>
<protein>
    <recommendedName>
        <fullName evidence="5">Big-1 domain-containing protein</fullName>
    </recommendedName>
</protein>
<accession>A0A410S0W5</accession>
<sequence>MHKSLKFAGVFLLALGLAACPGNDDGDKEPGQPFLNITPNPATITDDGQTSTLSITALDKDGNFGTGSVNLTAAAGVVDSENGGGVQAGTFDLVDGKLSKTFRCEKALDEGCAGAVTITATWGDVRKTLSVTVKAPTPQTDGGTKSDGGTQGDGGTPDGGPVASDPAEVSFVSSTKERLGILSSNVDTSTLVTFKVVDLNRVGVANAKVNFTVTGAGGTLLLPTSATTNNSGMVSTTLQSGNEVGFAIVQASVDGKELAANSKSISISGARASDDNFVVQCTQINLAANASETPPRSDLNTTCSAQLSDRFNNPVVIDPKVNWYTEAGSVTVSTPPTSQAPGLVTTKFLTSGDWPPKEVSPLAEEPDHGGNNPRDMLVTVIAVSPGEESFYDGSGASNGNKNGKWDPGEWFVDLPEPFVDSNDNGLYDSGEKFIDTERLNCATGQRAQPNGVWDGPNGCWDGDTQLWHSTHIVYTGFSSVVGAPIVTFSPDPGSAGFDIPKGGEMSFGVRVADPFGNQLSPDTANITAAVTTSKGTVTVTEKDATLNSRTYGMTITHERREVEPAAGQPGYKDVGPCNINKAVTEAVASKAWCQWRYTVSGFRDGNTATVRINGATANTGASSGKVNVTFSNTRNSLTVSRPLTVQ</sequence>
<feature type="region of interest" description="Disordered" evidence="1">
    <location>
        <begin position="354"/>
        <end position="373"/>
    </location>
</feature>
<feature type="region of interest" description="Disordered" evidence="1">
    <location>
        <begin position="133"/>
        <end position="169"/>
    </location>
</feature>
<evidence type="ECO:0000313" key="3">
    <source>
        <dbReference type="EMBL" id="QAT87716.1"/>
    </source>
</evidence>
<name>A0A410S0W5_CORCK</name>
<dbReference type="AlphaFoldDB" id="A0A410S0W5"/>
<evidence type="ECO:0000256" key="1">
    <source>
        <dbReference type="SAM" id="MobiDB-lite"/>
    </source>
</evidence>
<reference evidence="3 4" key="1">
    <citation type="submission" date="2018-12" db="EMBL/GenBank/DDBJ databases">
        <title>Complete Genome Sequence of the Corallopyronin A producing Myxobacterium Corallococcus coralloides B035.</title>
        <authorList>
            <person name="Bouhired S.M."/>
            <person name="Rupp O."/>
            <person name="Blom J."/>
            <person name="Schaeberle T.F."/>
            <person name="Kehraus S."/>
            <person name="Schiefer A."/>
            <person name="Pfarr K."/>
            <person name="Goesmann A."/>
            <person name="Hoerauf A."/>
            <person name="Koenig G.M."/>
        </authorList>
    </citation>
    <scope>NUCLEOTIDE SEQUENCE [LARGE SCALE GENOMIC DNA]</scope>
    <source>
        <strain evidence="3 4">B035</strain>
    </source>
</reference>
<dbReference type="InterPro" id="IPR008964">
    <property type="entry name" value="Invasin/intimin_cell_adhesion"/>
</dbReference>
<organism evidence="3 4">
    <name type="scientific">Corallococcus coralloides</name>
    <name type="common">Myxococcus coralloides</name>
    <dbReference type="NCBI Taxonomy" id="184914"/>
    <lineage>
        <taxon>Bacteria</taxon>
        <taxon>Pseudomonadati</taxon>
        <taxon>Myxococcota</taxon>
        <taxon>Myxococcia</taxon>
        <taxon>Myxococcales</taxon>
        <taxon>Cystobacterineae</taxon>
        <taxon>Myxococcaceae</taxon>
        <taxon>Corallococcus</taxon>
    </lineage>
</organism>
<proteinExistence type="predicted"/>
<feature type="chain" id="PRO_5019043164" description="Big-1 domain-containing protein" evidence="2">
    <location>
        <begin position="20"/>
        <end position="646"/>
    </location>
</feature>
<dbReference type="Proteomes" id="UP000288758">
    <property type="component" value="Chromosome"/>
</dbReference>
<feature type="compositionally biased region" description="Gly residues" evidence="1">
    <location>
        <begin position="145"/>
        <end position="158"/>
    </location>
</feature>
<dbReference type="PROSITE" id="PS51257">
    <property type="entry name" value="PROKAR_LIPOPROTEIN"/>
    <property type="match status" value="1"/>
</dbReference>
<keyword evidence="2" id="KW-0732">Signal</keyword>
<dbReference type="Gene3D" id="2.60.40.10">
    <property type="entry name" value="Immunoglobulins"/>
    <property type="match status" value="2"/>
</dbReference>
<evidence type="ECO:0008006" key="5">
    <source>
        <dbReference type="Google" id="ProtNLM"/>
    </source>
</evidence>
<evidence type="ECO:0000256" key="2">
    <source>
        <dbReference type="SAM" id="SignalP"/>
    </source>
</evidence>
<dbReference type="InterPro" id="IPR013783">
    <property type="entry name" value="Ig-like_fold"/>
</dbReference>
<dbReference type="EMBL" id="CP034669">
    <property type="protein sequence ID" value="QAT87716.1"/>
    <property type="molecule type" value="Genomic_DNA"/>
</dbReference>
<feature type="signal peptide" evidence="2">
    <location>
        <begin position="1"/>
        <end position="19"/>
    </location>
</feature>